<evidence type="ECO:0000313" key="2">
    <source>
        <dbReference type="EMBL" id="CAA6801914.1"/>
    </source>
</evidence>
<proteinExistence type="predicted"/>
<reference evidence="2" key="1">
    <citation type="submission" date="2020-01" db="EMBL/GenBank/DDBJ databases">
        <authorList>
            <person name="Meier V. D."/>
            <person name="Meier V D."/>
        </authorList>
    </citation>
    <scope>NUCLEOTIDE SEQUENCE</scope>
    <source>
        <strain evidence="2">HLG_WM_MAG_01</strain>
    </source>
</reference>
<protein>
    <submittedName>
        <fullName evidence="2">Uncharacterized protein</fullName>
    </submittedName>
</protein>
<sequence>MRKVFLLLVLSSWLLSNSLFDLSGIYNDEIAYSTKAKMKIRNNGKITFNLPIDIDAKIDAMKQTDEGYLRTSMFQIKFSAIKTNKMTMKTERFSLYDDKHRLLRFTEKIDRNGEKQTVVCKPLREGNIDEVSQKEIGYKTDVILLACDNDSQIKMQSKLEKSAIQGIANFTTKKNFIMEYDNRRYKIEETTKMSIDIHGEIKKISSEVKAKDLFSIKYRTKNISQVQ</sequence>
<keyword evidence="1" id="KW-0732">Signal</keyword>
<dbReference type="AlphaFoldDB" id="A0A6S6S9Z5"/>
<dbReference type="EMBL" id="CACVAS010000020">
    <property type="protein sequence ID" value="CAA6801914.1"/>
    <property type="molecule type" value="Genomic_DNA"/>
</dbReference>
<evidence type="ECO:0000256" key="1">
    <source>
        <dbReference type="SAM" id="SignalP"/>
    </source>
</evidence>
<organism evidence="2">
    <name type="scientific">uncultured Sulfurovum sp</name>
    <dbReference type="NCBI Taxonomy" id="269237"/>
    <lineage>
        <taxon>Bacteria</taxon>
        <taxon>Pseudomonadati</taxon>
        <taxon>Campylobacterota</taxon>
        <taxon>Epsilonproteobacteria</taxon>
        <taxon>Campylobacterales</taxon>
        <taxon>Sulfurovaceae</taxon>
        <taxon>Sulfurovum</taxon>
        <taxon>environmental samples</taxon>
    </lineage>
</organism>
<accession>A0A6S6S9Z5</accession>
<feature type="chain" id="PRO_5027932194" evidence="1">
    <location>
        <begin position="22"/>
        <end position="227"/>
    </location>
</feature>
<feature type="signal peptide" evidence="1">
    <location>
        <begin position="1"/>
        <end position="21"/>
    </location>
</feature>
<name>A0A6S6S9Z5_9BACT</name>
<gene>
    <name evidence="2" type="ORF">HELGO_WM2516</name>
</gene>